<evidence type="ECO:0000256" key="2">
    <source>
        <dbReference type="ARBA" id="ARBA00022737"/>
    </source>
</evidence>
<dbReference type="InterPro" id="IPR015505">
    <property type="entry name" value="Coronin"/>
</dbReference>
<evidence type="ECO:0000256" key="1">
    <source>
        <dbReference type="ARBA" id="ARBA00022574"/>
    </source>
</evidence>
<protein>
    <recommendedName>
        <fullName evidence="4">Coronin</fullName>
    </recommendedName>
</protein>
<dbReference type="PROSITE" id="PS50294">
    <property type="entry name" value="WD_REPEATS_REGION"/>
    <property type="match status" value="1"/>
</dbReference>
<comment type="similarity">
    <text evidence="4">Belongs to the WD repeat coronin family.</text>
</comment>
<dbReference type="InterPro" id="IPR015943">
    <property type="entry name" value="WD40/YVTN_repeat-like_dom_sf"/>
</dbReference>
<dbReference type="InterPro" id="IPR001680">
    <property type="entry name" value="WD40_rpt"/>
</dbReference>
<keyword evidence="2 4" id="KW-0677">Repeat</keyword>
<dbReference type="SMART" id="SM00320">
    <property type="entry name" value="WD40"/>
    <property type="match status" value="2"/>
</dbReference>
<evidence type="ECO:0000256" key="4">
    <source>
        <dbReference type="RuleBase" id="RU280818"/>
    </source>
</evidence>
<keyword evidence="6" id="KW-1185">Reference proteome</keyword>
<dbReference type="Gene3D" id="2.130.10.10">
    <property type="entry name" value="YVTN repeat-like/Quinoprotein amine dehydrogenase"/>
    <property type="match status" value="1"/>
</dbReference>
<dbReference type="Pfam" id="PF08953">
    <property type="entry name" value="DUF1899"/>
    <property type="match status" value="1"/>
</dbReference>
<dbReference type="InterPro" id="IPR015048">
    <property type="entry name" value="DUF1899"/>
</dbReference>
<reference evidence="7" key="1">
    <citation type="submission" date="2025-08" db="UniProtKB">
        <authorList>
            <consortium name="RefSeq"/>
        </authorList>
    </citation>
    <scope>IDENTIFICATION</scope>
</reference>
<dbReference type="PROSITE" id="PS50082">
    <property type="entry name" value="WD_REPEATS_2"/>
    <property type="match status" value="1"/>
</dbReference>
<dbReference type="SUPFAM" id="SSF50978">
    <property type="entry name" value="WD40 repeat-like"/>
    <property type="match status" value="1"/>
</dbReference>
<dbReference type="InterPro" id="IPR036322">
    <property type="entry name" value="WD40_repeat_dom_sf"/>
</dbReference>
<dbReference type="Proteomes" id="UP000695022">
    <property type="component" value="Unplaced"/>
</dbReference>
<dbReference type="Pfam" id="PF00400">
    <property type="entry name" value="WD40"/>
    <property type="match status" value="1"/>
</dbReference>
<dbReference type="PANTHER" id="PTHR10856:SF0">
    <property type="entry name" value="CORONIN"/>
    <property type="match status" value="1"/>
</dbReference>
<dbReference type="RefSeq" id="XP_014672221.1">
    <property type="nucleotide sequence ID" value="XM_014816735.1"/>
</dbReference>
<feature type="domain" description="DUF1899" evidence="5">
    <location>
        <begin position="4"/>
        <end position="68"/>
    </location>
</feature>
<gene>
    <name evidence="7" type="primary">LOC106812764</name>
</gene>
<sequence length="201" mass="22716">MSFRVVRDSKFRHIYGQSAKRQECYDGIRITKSSWDSPFCVVNPKFLAIITEAAGGGSFIVIPIPQVGRIERDYPLISGHKGAVLDIAWCPFNDNVIASSSEDCTVKVWQIPEKWPLRLNIETPVVDLVMHQRRVGLIIWHPTANNILLSAGLRNALIVVTQRITLVICYSLHRHSKLATVEVALFDDHLVTRHLLLLRAN</sequence>
<evidence type="ECO:0000259" key="5">
    <source>
        <dbReference type="SMART" id="SM01166"/>
    </source>
</evidence>
<dbReference type="GeneID" id="106812764"/>
<dbReference type="PANTHER" id="PTHR10856">
    <property type="entry name" value="CORONIN"/>
    <property type="match status" value="1"/>
</dbReference>
<proteinExistence type="inferred from homology"/>
<keyword evidence="1 3" id="KW-0853">WD repeat</keyword>
<name>A0ABM1EJ50_PRICU</name>
<evidence type="ECO:0000256" key="3">
    <source>
        <dbReference type="PROSITE-ProRule" id="PRU00221"/>
    </source>
</evidence>
<organism evidence="6 7">
    <name type="scientific">Priapulus caudatus</name>
    <name type="common">Priapulid worm</name>
    <dbReference type="NCBI Taxonomy" id="37621"/>
    <lineage>
        <taxon>Eukaryota</taxon>
        <taxon>Metazoa</taxon>
        <taxon>Ecdysozoa</taxon>
        <taxon>Scalidophora</taxon>
        <taxon>Priapulida</taxon>
        <taxon>Priapulimorpha</taxon>
        <taxon>Priapulimorphida</taxon>
        <taxon>Priapulidae</taxon>
        <taxon>Priapulus</taxon>
    </lineage>
</organism>
<feature type="repeat" description="WD" evidence="3">
    <location>
        <begin position="77"/>
        <end position="111"/>
    </location>
</feature>
<evidence type="ECO:0000313" key="7">
    <source>
        <dbReference type="RefSeq" id="XP_014672221.1"/>
    </source>
</evidence>
<evidence type="ECO:0000313" key="6">
    <source>
        <dbReference type="Proteomes" id="UP000695022"/>
    </source>
</evidence>
<accession>A0ABM1EJ50</accession>
<dbReference type="SMART" id="SM01166">
    <property type="entry name" value="DUF1899"/>
    <property type="match status" value="1"/>
</dbReference>